<dbReference type="PROSITE" id="PS00570">
    <property type="entry name" value="RING_HYDROXYL_ALPHA"/>
    <property type="match status" value="1"/>
</dbReference>
<dbReference type="InterPro" id="IPR050584">
    <property type="entry name" value="Cholesterol_7-desaturase"/>
</dbReference>
<feature type="domain" description="Rieske" evidence="6">
    <location>
        <begin position="15"/>
        <end position="118"/>
    </location>
</feature>
<dbReference type="InterPro" id="IPR015881">
    <property type="entry name" value="ARHD_Rieske_2Fe_2S"/>
</dbReference>
<protein>
    <submittedName>
        <fullName evidence="7">Phenylpropionate dioxygenase-like ring-hydroxylating dioxygenase large terminal subunit</fullName>
    </submittedName>
</protein>
<dbReference type="Proteomes" id="UP000248806">
    <property type="component" value="Unassembled WGS sequence"/>
</dbReference>
<keyword evidence="2" id="KW-0479">Metal-binding</keyword>
<dbReference type="CDD" id="cd03469">
    <property type="entry name" value="Rieske_RO_Alpha_N"/>
    <property type="match status" value="1"/>
</dbReference>
<keyword evidence="7" id="KW-0223">Dioxygenase</keyword>
<dbReference type="GO" id="GO:0051537">
    <property type="term" value="F:2 iron, 2 sulfur cluster binding"/>
    <property type="evidence" value="ECO:0007669"/>
    <property type="project" value="UniProtKB-KW"/>
</dbReference>
<proteinExistence type="predicted"/>
<dbReference type="GO" id="GO:0051213">
    <property type="term" value="F:dioxygenase activity"/>
    <property type="evidence" value="ECO:0007669"/>
    <property type="project" value="UniProtKB-KW"/>
</dbReference>
<evidence type="ECO:0000259" key="6">
    <source>
        <dbReference type="PROSITE" id="PS51296"/>
    </source>
</evidence>
<dbReference type="RefSeq" id="WP_111317931.1">
    <property type="nucleotide sequence ID" value="NZ_BIFX01000001.1"/>
</dbReference>
<reference evidence="7 8" key="1">
    <citation type="submission" date="2018-06" db="EMBL/GenBank/DDBJ databases">
        <title>Genomic Encyclopedia of Archaeal and Bacterial Type Strains, Phase II (KMG-II): from individual species to whole genera.</title>
        <authorList>
            <person name="Goeker M."/>
        </authorList>
    </citation>
    <scope>NUCLEOTIDE SEQUENCE [LARGE SCALE GENOMIC DNA]</scope>
    <source>
        <strain evidence="7 8">ATCC BAA-1881</strain>
    </source>
</reference>
<dbReference type="Pfam" id="PF00355">
    <property type="entry name" value="Rieske"/>
    <property type="match status" value="1"/>
</dbReference>
<keyword evidence="5" id="KW-0411">Iron-sulfur</keyword>
<organism evidence="7 8">
    <name type="scientific">Thermosporothrix hazakensis</name>
    <dbReference type="NCBI Taxonomy" id="644383"/>
    <lineage>
        <taxon>Bacteria</taxon>
        <taxon>Bacillati</taxon>
        <taxon>Chloroflexota</taxon>
        <taxon>Ktedonobacteria</taxon>
        <taxon>Ktedonobacterales</taxon>
        <taxon>Thermosporotrichaceae</taxon>
        <taxon>Thermosporothrix</taxon>
    </lineage>
</organism>
<name>A0A326UDS0_THEHA</name>
<dbReference type="EMBL" id="QKUF01000001">
    <property type="protein sequence ID" value="PZW36075.1"/>
    <property type="molecule type" value="Genomic_DNA"/>
</dbReference>
<dbReference type="Gene3D" id="3.90.380.10">
    <property type="entry name" value="Naphthalene 1,2-dioxygenase Alpha Subunit, Chain A, domain 1"/>
    <property type="match status" value="1"/>
</dbReference>
<dbReference type="SUPFAM" id="SSF55961">
    <property type="entry name" value="Bet v1-like"/>
    <property type="match status" value="1"/>
</dbReference>
<keyword evidence="4" id="KW-0408">Iron</keyword>
<dbReference type="PROSITE" id="PS51296">
    <property type="entry name" value="RIESKE"/>
    <property type="match status" value="1"/>
</dbReference>
<evidence type="ECO:0000256" key="3">
    <source>
        <dbReference type="ARBA" id="ARBA00023002"/>
    </source>
</evidence>
<dbReference type="GO" id="GO:0005506">
    <property type="term" value="F:iron ion binding"/>
    <property type="evidence" value="ECO:0007669"/>
    <property type="project" value="InterPro"/>
</dbReference>
<sequence>MQQQQLCDTVLANDWHVVARSEDVTSEKPLAVKLLGEDIVLWRVGDQVCAWRDLCIHRGTRLSLGRIENETIICPYHGWTYNAEGRCVRIPAHPEQIPPSKARAKVYRATEKYGWVWVTLGETTQDVPIFEEWDDPSFRKIHCGPYTYKASGPRAVENFLDVAHFPFVHQGYLGDPIDPAINDYTAEITPEGVIARDISVWQPNPDGTGEGKRVHYTYKVPRPLSAYFMKTSTGPRFAMFFTVTPVSEQESIAWAYVAIDHTDQTDEEVREFQNIITLQDIPVVESQRPELLPLDLQAELHLRSDRTSIAYRKWLRQLGLSFGTA</sequence>
<dbReference type="InterPro" id="IPR044043">
    <property type="entry name" value="VanA_C_cat"/>
</dbReference>
<evidence type="ECO:0000256" key="2">
    <source>
        <dbReference type="ARBA" id="ARBA00022723"/>
    </source>
</evidence>
<dbReference type="PANTHER" id="PTHR21266">
    <property type="entry name" value="IRON-SULFUR DOMAIN CONTAINING PROTEIN"/>
    <property type="match status" value="1"/>
</dbReference>
<dbReference type="SUPFAM" id="SSF50022">
    <property type="entry name" value="ISP domain"/>
    <property type="match status" value="1"/>
</dbReference>
<dbReference type="InterPro" id="IPR017941">
    <property type="entry name" value="Rieske_2Fe-2S"/>
</dbReference>
<comment type="caution">
    <text evidence="7">The sequence shown here is derived from an EMBL/GenBank/DDBJ whole genome shotgun (WGS) entry which is preliminary data.</text>
</comment>
<dbReference type="GO" id="GO:0004497">
    <property type="term" value="F:monooxygenase activity"/>
    <property type="evidence" value="ECO:0007669"/>
    <property type="project" value="UniProtKB-ARBA"/>
</dbReference>
<keyword evidence="8" id="KW-1185">Reference proteome</keyword>
<dbReference type="GO" id="GO:0016705">
    <property type="term" value="F:oxidoreductase activity, acting on paired donors, with incorporation or reduction of molecular oxygen"/>
    <property type="evidence" value="ECO:0007669"/>
    <property type="project" value="UniProtKB-ARBA"/>
</dbReference>
<evidence type="ECO:0000256" key="4">
    <source>
        <dbReference type="ARBA" id="ARBA00023004"/>
    </source>
</evidence>
<dbReference type="PANTHER" id="PTHR21266:SF60">
    <property type="entry name" value="3-KETOSTEROID-9-ALPHA-MONOOXYGENASE, OXYGENASE COMPONENT"/>
    <property type="match status" value="1"/>
</dbReference>
<dbReference type="Gene3D" id="2.102.10.10">
    <property type="entry name" value="Rieske [2Fe-2S] iron-sulphur domain"/>
    <property type="match status" value="1"/>
</dbReference>
<keyword evidence="1" id="KW-0001">2Fe-2S</keyword>
<evidence type="ECO:0000313" key="7">
    <source>
        <dbReference type="EMBL" id="PZW36075.1"/>
    </source>
</evidence>
<accession>A0A326UDS0</accession>
<gene>
    <name evidence="7" type="ORF">EI42_00245</name>
</gene>
<keyword evidence="3" id="KW-0560">Oxidoreductase</keyword>
<dbReference type="Pfam" id="PF19112">
    <property type="entry name" value="VanA_C"/>
    <property type="match status" value="1"/>
</dbReference>
<dbReference type="AlphaFoldDB" id="A0A326UDS0"/>
<evidence type="ECO:0000313" key="8">
    <source>
        <dbReference type="Proteomes" id="UP000248806"/>
    </source>
</evidence>
<evidence type="ECO:0000256" key="5">
    <source>
        <dbReference type="ARBA" id="ARBA00023014"/>
    </source>
</evidence>
<evidence type="ECO:0000256" key="1">
    <source>
        <dbReference type="ARBA" id="ARBA00022714"/>
    </source>
</evidence>
<dbReference type="OrthoDB" id="9800776at2"/>
<dbReference type="InterPro" id="IPR036922">
    <property type="entry name" value="Rieske_2Fe-2S_sf"/>
</dbReference>